<dbReference type="Gene3D" id="1.20.1280.50">
    <property type="match status" value="1"/>
</dbReference>
<feature type="region of interest" description="Disordered" evidence="1">
    <location>
        <begin position="1"/>
        <end position="34"/>
    </location>
</feature>
<name>A0ABD3CG07_9LAMI</name>
<gene>
    <name evidence="3" type="ORF">CASFOL_027861</name>
</gene>
<dbReference type="Proteomes" id="UP001632038">
    <property type="component" value="Unassembled WGS sequence"/>
</dbReference>
<organism evidence="3 4">
    <name type="scientific">Castilleja foliolosa</name>
    <dbReference type="NCBI Taxonomy" id="1961234"/>
    <lineage>
        <taxon>Eukaryota</taxon>
        <taxon>Viridiplantae</taxon>
        <taxon>Streptophyta</taxon>
        <taxon>Embryophyta</taxon>
        <taxon>Tracheophyta</taxon>
        <taxon>Spermatophyta</taxon>
        <taxon>Magnoliopsida</taxon>
        <taxon>eudicotyledons</taxon>
        <taxon>Gunneridae</taxon>
        <taxon>Pentapetalae</taxon>
        <taxon>asterids</taxon>
        <taxon>lamiids</taxon>
        <taxon>Lamiales</taxon>
        <taxon>Orobanchaceae</taxon>
        <taxon>Pedicularideae</taxon>
        <taxon>Castillejinae</taxon>
        <taxon>Castilleja</taxon>
    </lineage>
</organism>
<dbReference type="PANTHER" id="PTHR31672">
    <property type="entry name" value="BNACNNG10540D PROTEIN"/>
    <property type="match status" value="1"/>
</dbReference>
<proteinExistence type="predicted"/>
<dbReference type="Pfam" id="PF00646">
    <property type="entry name" value="F-box"/>
    <property type="match status" value="1"/>
</dbReference>
<dbReference type="InterPro" id="IPR001810">
    <property type="entry name" value="F-box_dom"/>
</dbReference>
<comment type="caution">
    <text evidence="3">The sequence shown here is derived from an EMBL/GenBank/DDBJ whole genome shotgun (WGS) entry which is preliminary data.</text>
</comment>
<reference evidence="4" key="1">
    <citation type="journal article" date="2024" name="IScience">
        <title>Strigolactones Initiate the Formation of Haustorium-like Structures in Castilleja.</title>
        <authorList>
            <person name="Buerger M."/>
            <person name="Peterson D."/>
            <person name="Chory J."/>
        </authorList>
    </citation>
    <scope>NUCLEOTIDE SEQUENCE [LARGE SCALE GENOMIC DNA]</scope>
</reference>
<sequence length="408" mass="47041">MGLIPPNVPRRQPPHPHRRAAINEKDEERNTGGQQMAYNLRKCKRRKSLIMNMESTSSSSLPDDAWFEILAHLPAQEIYDISRLVCWKWYRMIYTHTFIYANLQHTPYGILFRDRDDKAFFMTMQQGRIETSNLNYGFSSPYWSTCNGLTLEMAGLHGSVYHITNPLTKQLFVLPPAPREVFWHCGIGYTTVSMEYKAVTINPVAKDPWLILTVGVDSSWRVIRTANSPLLAGLLTTGPPFITEGFMHWACGAYRTYRTQRKVVNQVLSLDVENEIVTKSCVPFVYGGYDDHWTYLSTGKYLTVLITCGKCLWEVWEMRSGEWRKMDGVIVDLGTKMFERFGFEIVPIGWLNDLEVLVFRVIASNEDRRCIFVYNLLTKETNMYVLPNLSLFNCPVVHKNSLVWLAGC</sequence>
<dbReference type="Pfam" id="PF08268">
    <property type="entry name" value="FBA_3"/>
    <property type="match status" value="1"/>
</dbReference>
<accession>A0ABD3CG07</accession>
<dbReference type="PROSITE" id="PS50181">
    <property type="entry name" value="FBOX"/>
    <property type="match status" value="1"/>
</dbReference>
<evidence type="ECO:0000313" key="4">
    <source>
        <dbReference type="Proteomes" id="UP001632038"/>
    </source>
</evidence>
<dbReference type="AlphaFoldDB" id="A0ABD3CG07"/>
<dbReference type="PANTHER" id="PTHR31672:SF11">
    <property type="entry name" value="F-BOX PROTEIN CPR1-LIKE ISOFORM X2"/>
    <property type="match status" value="1"/>
</dbReference>
<dbReference type="InterPro" id="IPR013187">
    <property type="entry name" value="F-box-assoc_dom_typ3"/>
</dbReference>
<dbReference type="EMBL" id="JAVIJP010000036">
    <property type="protein sequence ID" value="KAL3628815.1"/>
    <property type="molecule type" value="Genomic_DNA"/>
</dbReference>
<feature type="compositionally biased region" description="Basic and acidic residues" evidence="1">
    <location>
        <begin position="21"/>
        <end position="30"/>
    </location>
</feature>
<keyword evidence="4" id="KW-1185">Reference proteome</keyword>
<dbReference type="InterPro" id="IPR036047">
    <property type="entry name" value="F-box-like_dom_sf"/>
</dbReference>
<protein>
    <recommendedName>
        <fullName evidence="2">F-box domain-containing protein</fullName>
    </recommendedName>
</protein>
<evidence type="ECO:0000259" key="2">
    <source>
        <dbReference type="PROSITE" id="PS50181"/>
    </source>
</evidence>
<evidence type="ECO:0000256" key="1">
    <source>
        <dbReference type="SAM" id="MobiDB-lite"/>
    </source>
</evidence>
<dbReference type="SUPFAM" id="SSF81383">
    <property type="entry name" value="F-box domain"/>
    <property type="match status" value="1"/>
</dbReference>
<evidence type="ECO:0000313" key="3">
    <source>
        <dbReference type="EMBL" id="KAL3628815.1"/>
    </source>
</evidence>
<dbReference type="InterPro" id="IPR050796">
    <property type="entry name" value="SCF_F-box_component"/>
</dbReference>
<feature type="domain" description="F-box" evidence="2">
    <location>
        <begin position="55"/>
        <end position="103"/>
    </location>
</feature>